<dbReference type="Gene3D" id="2.40.50.100">
    <property type="match status" value="1"/>
</dbReference>
<feature type="coiled-coil region" evidence="1">
    <location>
        <begin position="78"/>
        <end position="171"/>
    </location>
</feature>
<dbReference type="EMBL" id="SLXP01000013">
    <property type="protein sequence ID" value="TCP39246.1"/>
    <property type="molecule type" value="Genomic_DNA"/>
</dbReference>
<dbReference type="InterPro" id="IPR058625">
    <property type="entry name" value="MdtA-like_BSH"/>
</dbReference>
<reference evidence="3 4" key="1">
    <citation type="submission" date="2019-03" db="EMBL/GenBank/DDBJ databases">
        <title>Genomic Encyclopedia of Type Strains, Phase IV (KMG-IV): sequencing the most valuable type-strain genomes for metagenomic binning, comparative biology and taxonomic classification.</title>
        <authorList>
            <person name="Goeker M."/>
        </authorList>
    </citation>
    <scope>NUCLEOTIDE SEQUENCE [LARGE SCALE GENOMIC DNA]</scope>
    <source>
        <strain evidence="3 4">DSM 18063</strain>
    </source>
</reference>
<protein>
    <submittedName>
        <fullName evidence="3">HlyD family secretion protein</fullName>
    </submittedName>
</protein>
<evidence type="ECO:0000259" key="2">
    <source>
        <dbReference type="Pfam" id="PF25917"/>
    </source>
</evidence>
<dbReference type="Gene3D" id="2.40.30.170">
    <property type="match status" value="1"/>
</dbReference>
<proteinExistence type="predicted"/>
<sequence length="336" mass="35942">MRLQIGLTAVAIFLAAGGYILWTQSQDDGLPVDIAYGNGQIEAVQIDISSMVAGRIETVSVREGDMVTPGQVVSTVDAKIIEAQLAQAKAQIAAAEAERAAAQAQIGQMEALLALAQEEEERSRALVARGTSPQSNLDTLSTNVAVAEANLKAARAALLAHERAVDAARAAADQIAANLEDTELTAPTVGRILYRLVEPGEIISAGARVMTMVDLSEVYLEFYLPATQAHRLAIGDEARIKLDVVDAVVPAIVTFVSPVSQFTPRTVETADERQNLVFRVRARVPQELVEAYIDYVRTGIRGVAYVRLAPEPGQAPSDWPAELQLADLSDLPLPLN</sequence>
<gene>
    <name evidence="3" type="ORF">EV662_11321</name>
</gene>
<dbReference type="OrthoDB" id="9778236at2"/>
<evidence type="ECO:0000256" key="1">
    <source>
        <dbReference type="SAM" id="Coils"/>
    </source>
</evidence>
<dbReference type="AlphaFoldDB" id="A0A4V2SQK1"/>
<dbReference type="Pfam" id="PF25917">
    <property type="entry name" value="BSH_RND"/>
    <property type="match status" value="1"/>
</dbReference>
<dbReference type="PANTHER" id="PTHR30438:SF2">
    <property type="entry name" value="MEMBRANE PROTEIN"/>
    <property type="match status" value="1"/>
</dbReference>
<dbReference type="RefSeq" id="WP_132464722.1">
    <property type="nucleotide sequence ID" value="NZ_SLXP01000013.1"/>
</dbReference>
<accession>A0A4V2SQK1</accession>
<keyword evidence="1" id="KW-0175">Coiled coil</keyword>
<organism evidence="3 4">
    <name type="scientific">Rhodovulum marinum</name>
    <dbReference type="NCBI Taxonomy" id="320662"/>
    <lineage>
        <taxon>Bacteria</taxon>
        <taxon>Pseudomonadati</taxon>
        <taxon>Pseudomonadota</taxon>
        <taxon>Alphaproteobacteria</taxon>
        <taxon>Rhodobacterales</taxon>
        <taxon>Paracoccaceae</taxon>
        <taxon>Rhodovulum</taxon>
    </lineage>
</organism>
<dbReference type="PANTHER" id="PTHR30438">
    <property type="entry name" value="36 KDA ANTIGEN-RELATED"/>
    <property type="match status" value="1"/>
</dbReference>
<evidence type="ECO:0000313" key="3">
    <source>
        <dbReference type="EMBL" id="TCP39246.1"/>
    </source>
</evidence>
<evidence type="ECO:0000313" key="4">
    <source>
        <dbReference type="Proteomes" id="UP000294835"/>
    </source>
</evidence>
<dbReference type="GO" id="GO:0005886">
    <property type="term" value="C:plasma membrane"/>
    <property type="evidence" value="ECO:0007669"/>
    <property type="project" value="TreeGrafter"/>
</dbReference>
<feature type="domain" description="Multidrug resistance protein MdtA-like barrel-sandwich hybrid" evidence="2">
    <location>
        <begin position="45"/>
        <end position="213"/>
    </location>
</feature>
<dbReference type="SUPFAM" id="SSF111369">
    <property type="entry name" value="HlyD-like secretion proteins"/>
    <property type="match status" value="2"/>
</dbReference>
<name>A0A4V2SQK1_9RHOB</name>
<keyword evidence="4" id="KW-1185">Reference proteome</keyword>
<dbReference type="Proteomes" id="UP000294835">
    <property type="component" value="Unassembled WGS sequence"/>
</dbReference>
<dbReference type="Gene3D" id="1.10.287.470">
    <property type="entry name" value="Helix hairpin bin"/>
    <property type="match status" value="1"/>
</dbReference>
<comment type="caution">
    <text evidence="3">The sequence shown here is derived from an EMBL/GenBank/DDBJ whole genome shotgun (WGS) entry which is preliminary data.</text>
</comment>